<reference evidence="4" key="1">
    <citation type="journal article" date="2019" name="Int. J. Syst. Evol. Microbiol.">
        <title>The Global Catalogue of Microorganisms (GCM) 10K type strain sequencing project: providing services to taxonomists for standard genome sequencing and annotation.</title>
        <authorList>
            <consortium name="The Broad Institute Genomics Platform"/>
            <consortium name="The Broad Institute Genome Sequencing Center for Infectious Disease"/>
            <person name="Wu L."/>
            <person name="Ma J."/>
        </authorList>
    </citation>
    <scope>NUCLEOTIDE SEQUENCE [LARGE SCALE GENOMIC DNA]</scope>
    <source>
        <strain evidence="4">CCM 7855</strain>
    </source>
</reference>
<organism evidence="3 4">
    <name type="scientific">Williamsia phyllosphaerae</name>
    <dbReference type="NCBI Taxonomy" id="885042"/>
    <lineage>
        <taxon>Bacteria</taxon>
        <taxon>Bacillati</taxon>
        <taxon>Actinomycetota</taxon>
        <taxon>Actinomycetes</taxon>
        <taxon>Mycobacteriales</taxon>
        <taxon>Nocardiaceae</taxon>
        <taxon>Williamsia</taxon>
    </lineage>
</organism>
<evidence type="ECO:0000313" key="4">
    <source>
        <dbReference type="Proteomes" id="UP000632454"/>
    </source>
</evidence>
<sequence>MIECWRLWTGDDGDSHVEHGVVDLGDDVDALMTGAIPATSVKFQETPAGHEFSWHPAPTRQFVITLSGVLHFATRDGENFTLQPGDVLLAEDTTGSGHTWTLDDSAPWRRVYVVLADGVDVPFRRD</sequence>
<evidence type="ECO:0000313" key="3">
    <source>
        <dbReference type="EMBL" id="GGF26629.1"/>
    </source>
</evidence>
<dbReference type="Pfam" id="PF02311">
    <property type="entry name" value="AraC_binding"/>
    <property type="match status" value="1"/>
</dbReference>
<accession>A0ABQ1UU60</accession>
<dbReference type="RefSeq" id="WP_188489736.1">
    <property type="nucleotide sequence ID" value="NZ_BMCS01000001.1"/>
</dbReference>
<name>A0ABQ1UU60_9NOCA</name>
<dbReference type="InterPro" id="IPR014710">
    <property type="entry name" value="RmlC-like_jellyroll"/>
</dbReference>
<evidence type="ECO:0000256" key="1">
    <source>
        <dbReference type="ARBA" id="ARBA00023125"/>
    </source>
</evidence>
<dbReference type="Gene3D" id="2.60.120.10">
    <property type="entry name" value="Jelly Rolls"/>
    <property type="match status" value="1"/>
</dbReference>
<dbReference type="SUPFAM" id="SSF51182">
    <property type="entry name" value="RmlC-like cupins"/>
    <property type="match status" value="1"/>
</dbReference>
<evidence type="ECO:0000259" key="2">
    <source>
        <dbReference type="Pfam" id="PF02311"/>
    </source>
</evidence>
<dbReference type="EMBL" id="BMCS01000001">
    <property type="protein sequence ID" value="GGF26629.1"/>
    <property type="molecule type" value="Genomic_DNA"/>
</dbReference>
<comment type="caution">
    <text evidence="3">The sequence shown here is derived from an EMBL/GenBank/DDBJ whole genome shotgun (WGS) entry which is preliminary data.</text>
</comment>
<proteinExistence type="predicted"/>
<keyword evidence="4" id="KW-1185">Reference proteome</keyword>
<dbReference type="InterPro" id="IPR011051">
    <property type="entry name" value="RmlC_Cupin_sf"/>
</dbReference>
<feature type="domain" description="AraC-type arabinose-binding/dimerisation" evidence="2">
    <location>
        <begin position="47"/>
        <end position="92"/>
    </location>
</feature>
<keyword evidence="1" id="KW-0238">DNA-binding</keyword>
<dbReference type="InterPro" id="IPR003313">
    <property type="entry name" value="AraC-bd"/>
</dbReference>
<dbReference type="Proteomes" id="UP000632454">
    <property type="component" value="Unassembled WGS sequence"/>
</dbReference>
<protein>
    <recommendedName>
        <fullName evidence="2">AraC-type arabinose-binding/dimerisation domain-containing protein</fullName>
    </recommendedName>
</protein>
<gene>
    <name evidence="3" type="ORF">GCM10007298_23190</name>
</gene>